<dbReference type="Pfam" id="PF13439">
    <property type="entry name" value="Glyco_transf_4"/>
    <property type="match status" value="1"/>
</dbReference>
<keyword evidence="1 3" id="KW-0808">Transferase</keyword>
<reference evidence="3" key="2">
    <citation type="journal article" date="2023" name="Front. Microbiol.">
        <title>Ralstonia chuxiongensis sp. nov., Ralstonia mojiangensis sp. nov., and Ralstonia soli sp. nov., isolated from tobacco fields, are three novel species in the family Burkholderiaceae.</title>
        <authorList>
            <person name="Lu C.H."/>
            <person name="Zhang Y.Y."/>
            <person name="Jiang N."/>
            <person name="Chen W."/>
            <person name="Shao X."/>
            <person name="Zhao Z.M."/>
            <person name="Lu W.L."/>
            <person name="Hu X."/>
            <person name="Xi Y.X."/>
            <person name="Zou S.Y."/>
            <person name="Wei Q.J."/>
            <person name="Lin Z.L."/>
            <person name="Gong L."/>
            <person name="Gai X.T."/>
            <person name="Zhang L.Q."/>
            <person name="Li J.Y."/>
            <person name="Jin Y."/>
            <person name="Xia Z.Y."/>
        </authorList>
    </citation>
    <scope>NUCLEOTIDE SEQUENCE</scope>
    <source>
        <strain evidence="3">21MJYT02-11</strain>
    </source>
</reference>
<sequence>MKIIVFGHPAYMGSPSMNGFATMVADGMRSRGHDVELWRPEGLVRRLGFGARTRKWFGYVDQYLVFPVVASLRLQRVGPQALVVLCDHALGMWMPLLFRRPHVIHSHDFNPQRELAGDFPSRRLRWSGRLYQRLIRKGFGLGRTFIAVSQATARDLARFHPGPPPHCEVVYNGLNYPYHPLDEAQALDTLQGLIAPPVARGMLLHVGGNPWYKNRLGVLSLYLAYCRLVTAPRPLWMIGAEPTAQMRALAAGAAHAGGEVRWLVGLPTEAVHAAYALASVFVFPSLEEGFGWPIIEAMACGTPVLTTDRAPMSEISGGVARLIERMPENDRDAWATRHAPVLAEMASWPASTRQAAAARGLAHAAGFSAQHALDQYERIYLDVLQEHIGTQVPRPARE</sequence>
<feature type="domain" description="Glycosyltransferase subfamily 4-like N-terminal" evidence="2">
    <location>
        <begin position="22"/>
        <end position="175"/>
    </location>
</feature>
<dbReference type="Pfam" id="PF13692">
    <property type="entry name" value="Glyco_trans_1_4"/>
    <property type="match status" value="1"/>
</dbReference>
<proteinExistence type="predicted"/>
<keyword evidence="4" id="KW-1185">Reference proteome</keyword>
<dbReference type="GO" id="GO:0016757">
    <property type="term" value="F:glycosyltransferase activity"/>
    <property type="evidence" value="ECO:0007669"/>
    <property type="project" value="UniProtKB-KW"/>
</dbReference>
<evidence type="ECO:0000259" key="2">
    <source>
        <dbReference type="Pfam" id="PF13439"/>
    </source>
</evidence>
<dbReference type="Gene3D" id="3.40.50.2000">
    <property type="entry name" value="Glycogen Phosphorylase B"/>
    <property type="match status" value="2"/>
</dbReference>
<comment type="caution">
    <text evidence="3">The sequence shown here is derived from an EMBL/GenBank/DDBJ whole genome shotgun (WGS) entry which is preliminary data.</text>
</comment>
<evidence type="ECO:0000313" key="4">
    <source>
        <dbReference type="Proteomes" id="UP001162811"/>
    </source>
</evidence>
<accession>A0ABT1AGQ2</accession>
<reference evidence="3" key="1">
    <citation type="submission" date="2022-06" db="EMBL/GenBank/DDBJ databases">
        <authorList>
            <person name="Lu C.-H."/>
        </authorList>
    </citation>
    <scope>NUCLEOTIDE SEQUENCE</scope>
    <source>
        <strain evidence="3">21MJYT02-11</strain>
    </source>
</reference>
<keyword evidence="3" id="KW-0328">Glycosyltransferase</keyword>
<name>A0ABT1AGQ2_9RALS</name>
<dbReference type="PANTHER" id="PTHR46401">
    <property type="entry name" value="GLYCOSYLTRANSFERASE WBBK-RELATED"/>
    <property type="match status" value="1"/>
</dbReference>
<dbReference type="RefSeq" id="WP_252677251.1">
    <property type="nucleotide sequence ID" value="NZ_JAMXHT010000002.1"/>
</dbReference>
<organism evidence="3 4">
    <name type="scientific">Ralstonia soli</name>
    <dbReference type="NCBI Taxonomy" id="2953896"/>
    <lineage>
        <taxon>Bacteria</taxon>
        <taxon>Pseudomonadati</taxon>
        <taxon>Pseudomonadota</taxon>
        <taxon>Betaproteobacteria</taxon>
        <taxon>Burkholderiales</taxon>
        <taxon>Burkholderiaceae</taxon>
        <taxon>Ralstonia</taxon>
    </lineage>
</organism>
<gene>
    <name evidence="3" type="ORF">NG900_04690</name>
</gene>
<dbReference type="PANTHER" id="PTHR46401:SF2">
    <property type="entry name" value="GLYCOSYLTRANSFERASE WBBK-RELATED"/>
    <property type="match status" value="1"/>
</dbReference>
<evidence type="ECO:0000313" key="3">
    <source>
        <dbReference type="EMBL" id="MCO5397496.1"/>
    </source>
</evidence>
<dbReference type="InterPro" id="IPR028098">
    <property type="entry name" value="Glyco_trans_4-like_N"/>
</dbReference>
<dbReference type="Proteomes" id="UP001162811">
    <property type="component" value="Unassembled WGS sequence"/>
</dbReference>
<protein>
    <submittedName>
        <fullName evidence="3">Glycosyltransferase</fullName>
        <ecNumber evidence="3">2.4.-.-</ecNumber>
    </submittedName>
</protein>
<dbReference type="EMBL" id="JAMXHT010000002">
    <property type="protein sequence ID" value="MCO5397496.1"/>
    <property type="molecule type" value="Genomic_DNA"/>
</dbReference>
<dbReference type="SUPFAM" id="SSF53756">
    <property type="entry name" value="UDP-Glycosyltransferase/glycogen phosphorylase"/>
    <property type="match status" value="1"/>
</dbReference>
<dbReference type="EC" id="2.4.-.-" evidence="3"/>
<evidence type="ECO:0000256" key="1">
    <source>
        <dbReference type="ARBA" id="ARBA00022679"/>
    </source>
</evidence>